<dbReference type="RefSeq" id="WP_379528263.1">
    <property type="nucleotide sequence ID" value="NZ_JBHSBI010000005.1"/>
</dbReference>
<organism evidence="1 2">
    <name type="scientific">Nonomuraea purpurea</name>
    <dbReference type="NCBI Taxonomy" id="1849276"/>
    <lineage>
        <taxon>Bacteria</taxon>
        <taxon>Bacillati</taxon>
        <taxon>Actinomycetota</taxon>
        <taxon>Actinomycetes</taxon>
        <taxon>Streptosporangiales</taxon>
        <taxon>Streptosporangiaceae</taxon>
        <taxon>Nonomuraea</taxon>
    </lineage>
</organism>
<sequence length="56" mass="6014">MRNEMTSGSVRLIQAKAPQVRASAVTRRPTAAPRLPALMADDSLAGLGKRIAQNRL</sequence>
<name>A0ABV8G4Y3_9ACTN</name>
<accession>A0ABV8G4Y3</accession>
<evidence type="ECO:0000313" key="2">
    <source>
        <dbReference type="Proteomes" id="UP001595851"/>
    </source>
</evidence>
<protein>
    <recommendedName>
        <fullName evidence="3">FXSXX-COOH protein</fullName>
    </recommendedName>
</protein>
<evidence type="ECO:0000313" key="1">
    <source>
        <dbReference type="EMBL" id="MFC4008185.1"/>
    </source>
</evidence>
<proteinExistence type="predicted"/>
<gene>
    <name evidence="1" type="ORF">ACFOY2_13205</name>
</gene>
<comment type="caution">
    <text evidence="1">The sequence shown here is derived from an EMBL/GenBank/DDBJ whole genome shotgun (WGS) entry which is preliminary data.</text>
</comment>
<dbReference type="Proteomes" id="UP001595851">
    <property type="component" value="Unassembled WGS sequence"/>
</dbReference>
<keyword evidence="2" id="KW-1185">Reference proteome</keyword>
<reference evidence="2" key="1">
    <citation type="journal article" date="2019" name="Int. J. Syst. Evol. Microbiol.">
        <title>The Global Catalogue of Microorganisms (GCM) 10K type strain sequencing project: providing services to taxonomists for standard genome sequencing and annotation.</title>
        <authorList>
            <consortium name="The Broad Institute Genomics Platform"/>
            <consortium name="The Broad Institute Genome Sequencing Center for Infectious Disease"/>
            <person name="Wu L."/>
            <person name="Ma J."/>
        </authorList>
    </citation>
    <scope>NUCLEOTIDE SEQUENCE [LARGE SCALE GENOMIC DNA]</scope>
    <source>
        <strain evidence="2">TBRC 1276</strain>
    </source>
</reference>
<evidence type="ECO:0008006" key="3">
    <source>
        <dbReference type="Google" id="ProtNLM"/>
    </source>
</evidence>
<dbReference type="EMBL" id="JBHSBI010000005">
    <property type="protein sequence ID" value="MFC4008185.1"/>
    <property type="molecule type" value="Genomic_DNA"/>
</dbReference>